<sequence>MFVELNKREFDIELVLKPQRILRDHSLEIFNKIELLKNSIVEFNKTTSIDSFHTTKIDGELIFQQL</sequence>
<evidence type="ECO:0000313" key="2">
    <source>
        <dbReference type="Proteomes" id="UP000056502"/>
    </source>
</evidence>
<reference evidence="1 2" key="1">
    <citation type="journal article" date="2015" name="Genome Announc.">
        <title>Whole-Genome Sequence of Leptospira interrogans Serovar Hardjo Subtype Hardjoprajitno Strain Norma, Isolated from Cattle in a Leptospirosis Outbreak in Brazil.</title>
        <authorList>
            <person name="Cosate M.R."/>
            <person name="Soares S.C."/>
            <person name="Mendes T.A."/>
            <person name="Raittz R.T."/>
            <person name="Moreira E.C."/>
            <person name="Leite R."/>
            <person name="Fernandes G.R."/>
            <person name="Haddad J.P."/>
            <person name="Ortega J.M."/>
        </authorList>
    </citation>
    <scope>NUCLEOTIDE SEQUENCE [LARGE SCALE GENOMIC DNA]</scope>
    <source>
        <strain evidence="1 2">Norma</strain>
    </source>
</reference>
<accession>A0A0M4NME9</accession>
<gene>
    <name evidence="1" type="ORF">G436_3636</name>
</gene>
<dbReference type="PATRIC" id="fig|1279460.3.peg.3705"/>
<organism evidence="1">
    <name type="scientific">Leptospira interrogans serovar Hardjo str. Norma</name>
    <dbReference type="NCBI Taxonomy" id="1279460"/>
    <lineage>
        <taxon>Bacteria</taxon>
        <taxon>Pseudomonadati</taxon>
        <taxon>Spirochaetota</taxon>
        <taxon>Spirochaetia</taxon>
        <taxon>Leptospirales</taxon>
        <taxon>Leptospiraceae</taxon>
        <taxon>Leptospira</taxon>
    </lineage>
</organism>
<dbReference type="AntiFam" id="ANF00053">
    <property type="entry name" value="Translation of DNA repeat"/>
</dbReference>
<dbReference type="EMBL" id="CP012603">
    <property type="protein sequence ID" value="ALE40784.1"/>
    <property type="molecule type" value="Genomic_DNA"/>
</dbReference>
<protein>
    <submittedName>
        <fullName evidence="1">Uncharacterized protein</fullName>
    </submittedName>
</protein>
<dbReference type="Proteomes" id="UP000056502">
    <property type="component" value="Chromosome I"/>
</dbReference>
<dbReference type="AlphaFoldDB" id="A0A0M4NME9"/>
<dbReference type="AntiFam" id="ANF00055">
    <property type="entry name" value="Translation of DNA repeat"/>
</dbReference>
<evidence type="ECO:0000313" key="1">
    <source>
        <dbReference type="EMBL" id="ALE40784.1"/>
    </source>
</evidence>
<proteinExistence type="predicted"/>
<name>A0A0M4NME9_LEPIR</name>